<dbReference type="STRING" id="1314781.A0A166B0X8"/>
<dbReference type="GO" id="GO:0005634">
    <property type="term" value="C:nucleus"/>
    <property type="evidence" value="ECO:0007669"/>
    <property type="project" value="UniProtKB-SubCell"/>
</dbReference>
<feature type="domain" description="Xylanolytic transcriptional activator regulatory" evidence="3">
    <location>
        <begin position="100"/>
        <end position="173"/>
    </location>
</feature>
<dbReference type="Proteomes" id="UP000077266">
    <property type="component" value="Unassembled WGS sequence"/>
</dbReference>
<dbReference type="OrthoDB" id="424974at2759"/>
<dbReference type="SMART" id="SM00906">
    <property type="entry name" value="Fungal_trans"/>
    <property type="match status" value="1"/>
</dbReference>
<dbReference type="GO" id="GO:0003677">
    <property type="term" value="F:DNA binding"/>
    <property type="evidence" value="ECO:0007669"/>
    <property type="project" value="InterPro"/>
</dbReference>
<evidence type="ECO:0000256" key="1">
    <source>
        <dbReference type="ARBA" id="ARBA00004123"/>
    </source>
</evidence>
<sequence>MDALVTVLYAIGGPAKQTRDLMSLSMHEFVIFLLALSIGCIVNPEGESLRVESAKYYDIAVAILSTECIAAHPSIEGVRALQLMSWNRYLFDDSNGMNAAYILNGMNAQVARTLGLHRDDAMWSLSEERKQQRRAVFWDFASWDAMCSEALGRPSTLTLAHCDARLPVDTERFLNAEGEWQSSYSAWQRSFTRRCQVKLNDHVFNARKKSHATILEMDRLVREHPISECLRVVNVGELDPSVPLERNLQRTVIFVSTQRSLMLLHRDFFAFCMAERPLNLVKAKYASSVLAAFRSAIYIVKSVAALYQLIPATIRFCWLWNTAFSACVVLSAITIKYPGSILGPGAWTELDATYLLFERLAPTSPGIQRVLPELRRMHQAAKTSRSLLDSPNYKPNRTTPGCSIQERDSFAFMLGHARLIDSSAAGDDDDSPYAAIRDNPLLAGQPVAGSSSAVDMSSAWGDLIVQMSSEEY</sequence>
<reference evidence="4 5" key="1">
    <citation type="journal article" date="2016" name="Mol. Biol. Evol.">
        <title>Comparative Genomics of Early-Diverging Mushroom-Forming Fungi Provides Insights into the Origins of Lignocellulose Decay Capabilities.</title>
        <authorList>
            <person name="Nagy L.G."/>
            <person name="Riley R."/>
            <person name="Tritt A."/>
            <person name="Adam C."/>
            <person name="Daum C."/>
            <person name="Floudas D."/>
            <person name="Sun H."/>
            <person name="Yadav J.S."/>
            <person name="Pangilinan J."/>
            <person name="Larsson K.H."/>
            <person name="Matsuura K."/>
            <person name="Barry K."/>
            <person name="Labutti K."/>
            <person name="Kuo R."/>
            <person name="Ohm R.A."/>
            <person name="Bhattacharya S.S."/>
            <person name="Shirouzu T."/>
            <person name="Yoshinaga Y."/>
            <person name="Martin F.M."/>
            <person name="Grigoriev I.V."/>
            <person name="Hibbett D.S."/>
        </authorList>
    </citation>
    <scope>NUCLEOTIDE SEQUENCE [LARGE SCALE GENOMIC DNA]</scope>
    <source>
        <strain evidence="4 5">HHB12029</strain>
    </source>
</reference>
<dbReference type="AlphaFoldDB" id="A0A166B0X8"/>
<evidence type="ECO:0000313" key="4">
    <source>
        <dbReference type="EMBL" id="KZV96939.1"/>
    </source>
</evidence>
<evidence type="ECO:0000313" key="5">
    <source>
        <dbReference type="Proteomes" id="UP000077266"/>
    </source>
</evidence>
<proteinExistence type="predicted"/>
<dbReference type="EMBL" id="KV425936">
    <property type="protein sequence ID" value="KZV96939.1"/>
    <property type="molecule type" value="Genomic_DNA"/>
</dbReference>
<keyword evidence="2" id="KW-0539">Nucleus</keyword>
<name>A0A166B0X8_EXIGL</name>
<dbReference type="GO" id="GO:0008270">
    <property type="term" value="F:zinc ion binding"/>
    <property type="evidence" value="ECO:0007669"/>
    <property type="project" value="InterPro"/>
</dbReference>
<protein>
    <recommendedName>
        <fullName evidence="3">Xylanolytic transcriptional activator regulatory domain-containing protein</fullName>
    </recommendedName>
</protein>
<evidence type="ECO:0000259" key="3">
    <source>
        <dbReference type="SMART" id="SM00906"/>
    </source>
</evidence>
<dbReference type="InParanoid" id="A0A166B0X8"/>
<gene>
    <name evidence="4" type="ORF">EXIGLDRAFT_396536</name>
</gene>
<accession>A0A166B0X8</accession>
<evidence type="ECO:0000256" key="2">
    <source>
        <dbReference type="ARBA" id="ARBA00023242"/>
    </source>
</evidence>
<comment type="subcellular location">
    <subcellularLocation>
        <location evidence="1">Nucleus</location>
    </subcellularLocation>
</comment>
<dbReference type="InterPro" id="IPR050613">
    <property type="entry name" value="Sec_Metabolite_Reg"/>
</dbReference>
<dbReference type="CDD" id="cd12148">
    <property type="entry name" value="fungal_TF_MHR"/>
    <property type="match status" value="1"/>
</dbReference>
<organism evidence="4 5">
    <name type="scientific">Exidia glandulosa HHB12029</name>
    <dbReference type="NCBI Taxonomy" id="1314781"/>
    <lineage>
        <taxon>Eukaryota</taxon>
        <taxon>Fungi</taxon>
        <taxon>Dikarya</taxon>
        <taxon>Basidiomycota</taxon>
        <taxon>Agaricomycotina</taxon>
        <taxon>Agaricomycetes</taxon>
        <taxon>Auriculariales</taxon>
        <taxon>Exidiaceae</taxon>
        <taxon>Exidia</taxon>
    </lineage>
</organism>
<dbReference type="GO" id="GO:0006351">
    <property type="term" value="P:DNA-templated transcription"/>
    <property type="evidence" value="ECO:0007669"/>
    <property type="project" value="InterPro"/>
</dbReference>
<dbReference type="PANTHER" id="PTHR31001">
    <property type="entry name" value="UNCHARACTERIZED TRANSCRIPTIONAL REGULATORY PROTEIN"/>
    <property type="match status" value="1"/>
</dbReference>
<dbReference type="Pfam" id="PF04082">
    <property type="entry name" value="Fungal_trans"/>
    <property type="match status" value="1"/>
</dbReference>
<dbReference type="InterPro" id="IPR007219">
    <property type="entry name" value="XnlR_reg_dom"/>
</dbReference>
<keyword evidence="5" id="KW-1185">Reference proteome</keyword>